<feature type="domain" description="Choice-of-anchor A" evidence="1">
    <location>
        <begin position="33"/>
        <end position="273"/>
    </location>
</feature>
<dbReference type="InterPro" id="IPR026588">
    <property type="entry name" value="Choice_anch_A"/>
</dbReference>
<dbReference type="AlphaFoldDB" id="K9ZFW8"/>
<dbReference type="KEGG" id="acy:Anacy_2681"/>
<dbReference type="PATRIC" id="fig|272123.3.peg.2926"/>
<dbReference type="OrthoDB" id="287610at2"/>
<protein>
    <submittedName>
        <fullName evidence="2">PEP motif putative anchor domain protein</fullName>
    </submittedName>
</protein>
<accession>K9ZFW8</accession>
<evidence type="ECO:0000313" key="3">
    <source>
        <dbReference type="Proteomes" id="UP000010474"/>
    </source>
</evidence>
<dbReference type="NCBIfam" id="TIGR04215">
    <property type="entry name" value="choice_anch_A"/>
    <property type="match status" value="1"/>
</dbReference>
<name>K9ZFW8_ANACC</name>
<sequence>MFKRFKTTFALVPLSLAAVAITGLIKPAMAVNLGIAQNYNVFVFGDMNQSSDSEGRVAVGGNATLTNFGIADRLSNSNGTDTRLVVGGNLTYNNGQVFGGNAVVGGTVNTPVYFNCSPNCGVSSGKPIDFNAARSELTNLSNYLGGLVSTNTTEYKWGGIYLQGSNSDLNVFTIDGSKFSSSSYFNLQGVGSNSTVVLNILGNSVDIKGFGDLTGVNKENVLFNFVDATQVTTTGFSFQGSVLATKANVNFSNGNVEGTLVASSLSGSGEFHNVPFTGILPNLPDPEPPHYWNPPAEEPVVNKVPEPGNTLGLLILGTLFIFLRRSQIFSKLASMVNY</sequence>
<dbReference type="Proteomes" id="UP000010474">
    <property type="component" value="Chromosome"/>
</dbReference>
<dbReference type="HOGENOM" id="CLU_059539_0_0_3"/>
<dbReference type="NCBIfam" id="TIGR02595">
    <property type="entry name" value="PEP_CTERM"/>
    <property type="match status" value="1"/>
</dbReference>
<evidence type="ECO:0000259" key="1">
    <source>
        <dbReference type="Pfam" id="PF20597"/>
    </source>
</evidence>
<dbReference type="STRING" id="272123.Anacy_2681"/>
<dbReference type="EMBL" id="CP003659">
    <property type="protein sequence ID" value="AFZ58118.1"/>
    <property type="molecule type" value="Genomic_DNA"/>
</dbReference>
<evidence type="ECO:0000313" key="2">
    <source>
        <dbReference type="EMBL" id="AFZ58118.1"/>
    </source>
</evidence>
<keyword evidence="3" id="KW-1185">Reference proteome</keyword>
<gene>
    <name evidence="2" type="ordered locus">Anacy_2681</name>
</gene>
<dbReference type="Pfam" id="PF20597">
    <property type="entry name" value="pAdhesive_15"/>
    <property type="match status" value="1"/>
</dbReference>
<dbReference type="RefSeq" id="WP_015214753.1">
    <property type="nucleotide sequence ID" value="NC_019771.1"/>
</dbReference>
<dbReference type="eggNOG" id="COG1572">
    <property type="taxonomic scope" value="Bacteria"/>
</dbReference>
<organism evidence="2 3">
    <name type="scientific">Anabaena cylindrica (strain ATCC 27899 / PCC 7122)</name>
    <dbReference type="NCBI Taxonomy" id="272123"/>
    <lineage>
        <taxon>Bacteria</taxon>
        <taxon>Bacillati</taxon>
        <taxon>Cyanobacteriota</taxon>
        <taxon>Cyanophyceae</taxon>
        <taxon>Nostocales</taxon>
        <taxon>Nostocaceae</taxon>
        <taxon>Anabaena</taxon>
    </lineage>
</organism>
<reference evidence="3" key="1">
    <citation type="journal article" date="2013" name="Proc. Natl. Acad. Sci. U.S.A.">
        <title>Improving the coverage of the cyanobacterial phylum using diversity-driven genome sequencing.</title>
        <authorList>
            <person name="Shih P.M."/>
            <person name="Wu D."/>
            <person name="Latifi A."/>
            <person name="Axen S.D."/>
            <person name="Fewer D.P."/>
            <person name="Talla E."/>
            <person name="Calteau A."/>
            <person name="Cai F."/>
            <person name="Tandeau de Marsac N."/>
            <person name="Rippka R."/>
            <person name="Herdman M."/>
            <person name="Sivonen K."/>
            <person name="Coursin T."/>
            <person name="Laurent T."/>
            <person name="Goodwin L."/>
            <person name="Nolan M."/>
            <person name="Davenport K.W."/>
            <person name="Han C.S."/>
            <person name="Rubin E.M."/>
            <person name="Eisen J.A."/>
            <person name="Woyke T."/>
            <person name="Gugger M."/>
            <person name="Kerfeld C.A."/>
        </authorList>
    </citation>
    <scope>NUCLEOTIDE SEQUENCE [LARGE SCALE GENOMIC DNA]</scope>
    <source>
        <strain evidence="3">ATCC 27899 / PCC 7122</strain>
    </source>
</reference>
<proteinExistence type="predicted"/>
<dbReference type="InterPro" id="IPR013424">
    <property type="entry name" value="Ice-binding_C"/>
</dbReference>